<dbReference type="EC" id="3.1.4.1" evidence="8"/>
<evidence type="ECO:0000313" key="11">
    <source>
        <dbReference type="EMBL" id="EGG09831.1"/>
    </source>
</evidence>
<dbReference type="InterPro" id="IPR049126">
    <property type="entry name" value="FAN1-like_TPR"/>
</dbReference>
<dbReference type="PANTHER" id="PTHR15749:SF4">
    <property type="entry name" value="FANCONI-ASSOCIATED NUCLEASE 1"/>
    <property type="match status" value="1"/>
</dbReference>
<keyword evidence="8" id="KW-0539">Nucleus</keyword>
<dbReference type="GO" id="GO:0046872">
    <property type="term" value="F:metal ion binding"/>
    <property type="evidence" value="ECO:0007669"/>
    <property type="project" value="UniProtKB-KW"/>
</dbReference>
<dbReference type="EMBL" id="GL883096">
    <property type="protein sequence ID" value="EGG09831.1"/>
    <property type="molecule type" value="Genomic_DNA"/>
</dbReference>
<dbReference type="InterPro" id="IPR011856">
    <property type="entry name" value="tRNA_endonuc-like_dom_sf"/>
</dbReference>
<dbReference type="GO" id="GO:0004528">
    <property type="term" value="F:phosphodiesterase I activity"/>
    <property type="evidence" value="ECO:0007669"/>
    <property type="project" value="UniProtKB-EC"/>
</dbReference>
<dbReference type="GO" id="GO:0005634">
    <property type="term" value="C:nucleus"/>
    <property type="evidence" value="ECO:0007669"/>
    <property type="project" value="UniProtKB-SubCell"/>
</dbReference>
<dbReference type="InParanoid" id="F4RD39"/>
<comment type="similarity">
    <text evidence="2 8">Belongs to the FAN1 family.</text>
</comment>
<comment type="subcellular location">
    <subcellularLocation>
        <location evidence="8">Nucleus</location>
    </subcellularLocation>
</comment>
<keyword evidence="8" id="KW-0234">DNA repair</keyword>
<keyword evidence="6 8" id="KW-0460">Magnesium</keyword>
<dbReference type="CDD" id="cd22326">
    <property type="entry name" value="FAN1-like"/>
    <property type="match status" value="1"/>
</dbReference>
<keyword evidence="7 8" id="KW-0464">Manganese</keyword>
<dbReference type="GeneID" id="18922124"/>
<dbReference type="PANTHER" id="PTHR15749">
    <property type="entry name" value="FANCONI-ASSOCIATED NUCLEASE 1"/>
    <property type="match status" value="1"/>
</dbReference>
<reference evidence="12" key="1">
    <citation type="journal article" date="2011" name="Proc. Natl. Acad. Sci. U.S.A.">
        <title>Obligate biotrophy features unraveled by the genomic analysis of rust fungi.</title>
        <authorList>
            <person name="Duplessis S."/>
            <person name="Cuomo C.A."/>
            <person name="Lin Y.-C."/>
            <person name="Aerts A."/>
            <person name="Tisserant E."/>
            <person name="Veneault-Fourrey C."/>
            <person name="Joly D.L."/>
            <person name="Hacquard S."/>
            <person name="Amselem J."/>
            <person name="Cantarel B.L."/>
            <person name="Chiu R."/>
            <person name="Coutinho P.M."/>
            <person name="Feau N."/>
            <person name="Field M."/>
            <person name="Frey P."/>
            <person name="Gelhaye E."/>
            <person name="Goldberg J."/>
            <person name="Grabherr M.G."/>
            <person name="Kodira C.D."/>
            <person name="Kohler A."/>
            <person name="Kuees U."/>
            <person name="Lindquist E.A."/>
            <person name="Lucas S.M."/>
            <person name="Mago R."/>
            <person name="Mauceli E."/>
            <person name="Morin E."/>
            <person name="Murat C."/>
            <person name="Pangilinan J.L."/>
            <person name="Park R."/>
            <person name="Pearson M."/>
            <person name="Quesneville H."/>
            <person name="Rouhier N."/>
            <person name="Sakthikumar S."/>
            <person name="Salamov A.A."/>
            <person name="Schmutz J."/>
            <person name="Selles B."/>
            <person name="Shapiro H."/>
            <person name="Tanguay P."/>
            <person name="Tuskan G.A."/>
            <person name="Henrissat B."/>
            <person name="Van de Peer Y."/>
            <person name="Rouze P."/>
            <person name="Ellis J.G."/>
            <person name="Dodds P.N."/>
            <person name="Schein J.E."/>
            <person name="Zhong S."/>
            <person name="Hamelin R.C."/>
            <person name="Grigoriev I.V."/>
            <person name="Szabo L.J."/>
            <person name="Martin F."/>
        </authorList>
    </citation>
    <scope>NUCLEOTIDE SEQUENCE [LARGE SCALE GENOMIC DNA]</scope>
    <source>
        <strain evidence="12">98AG31 / pathotype 3-4-7</strain>
    </source>
</reference>
<evidence type="ECO:0000256" key="5">
    <source>
        <dbReference type="ARBA" id="ARBA00022801"/>
    </source>
</evidence>
<dbReference type="Pfam" id="PF21170">
    <property type="entry name" value="FAN1_TPR"/>
    <property type="match status" value="1"/>
</dbReference>
<evidence type="ECO:0000313" key="12">
    <source>
        <dbReference type="Proteomes" id="UP000001072"/>
    </source>
</evidence>
<dbReference type="FunCoup" id="F4RD39">
    <property type="interactions" value="280"/>
</dbReference>
<evidence type="ECO:0000256" key="6">
    <source>
        <dbReference type="ARBA" id="ARBA00022842"/>
    </source>
</evidence>
<keyword evidence="12" id="KW-1185">Reference proteome</keyword>
<dbReference type="STRING" id="747676.F4RD39"/>
<comment type="catalytic activity">
    <reaction evidence="1 8">
        <text>Hydrolytically removes 5'-nucleotides successively from the 3'-hydroxy termini of 3'-hydroxy-terminated oligonucleotides.</text>
        <dbReference type="EC" id="3.1.4.1"/>
    </reaction>
</comment>
<keyword evidence="3 8" id="KW-0540">Nuclease</keyword>
<gene>
    <name evidence="11" type="ORF">MELLADRAFT_103952</name>
</gene>
<dbReference type="InterPro" id="IPR049132">
    <property type="entry name" value="FAN1-like_euk"/>
</dbReference>
<dbReference type="InterPro" id="IPR014883">
    <property type="entry name" value="VRR_NUC"/>
</dbReference>
<dbReference type="Proteomes" id="UP000001072">
    <property type="component" value="Unassembled WGS sequence"/>
</dbReference>
<dbReference type="VEuPathDB" id="FungiDB:MELLADRAFT_103952"/>
<comment type="cofactor">
    <cofactor evidence="8">
        <name>Mg(2+)</name>
        <dbReference type="ChEBI" id="CHEBI:18420"/>
    </cofactor>
    <cofactor evidence="8">
        <name>Mn(2+)</name>
        <dbReference type="ChEBI" id="CHEBI:29035"/>
    </cofactor>
</comment>
<evidence type="ECO:0000256" key="4">
    <source>
        <dbReference type="ARBA" id="ARBA00022723"/>
    </source>
</evidence>
<dbReference type="GO" id="GO:0017108">
    <property type="term" value="F:5'-flap endonuclease activity"/>
    <property type="evidence" value="ECO:0007669"/>
    <property type="project" value="TreeGrafter"/>
</dbReference>
<evidence type="ECO:0000256" key="8">
    <source>
        <dbReference type="RuleBase" id="RU365033"/>
    </source>
</evidence>
<dbReference type="KEGG" id="mlr:MELLADRAFT_103952"/>
<keyword evidence="4 8" id="KW-0479">Metal-binding</keyword>
<name>F4RD39_MELLP</name>
<dbReference type="InterPro" id="IPR033315">
    <property type="entry name" value="Fan1-like"/>
</dbReference>
<dbReference type="eggNOG" id="KOG2143">
    <property type="taxonomic scope" value="Eukaryota"/>
</dbReference>
<accession>F4RD39</accession>
<dbReference type="GO" id="GO:0036297">
    <property type="term" value="P:interstrand cross-link repair"/>
    <property type="evidence" value="ECO:0007669"/>
    <property type="project" value="InterPro"/>
</dbReference>
<evidence type="ECO:0000256" key="9">
    <source>
        <dbReference type="SAM" id="MobiDB-lite"/>
    </source>
</evidence>
<feature type="compositionally biased region" description="Polar residues" evidence="9">
    <location>
        <begin position="72"/>
        <end position="96"/>
    </location>
</feature>
<evidence type="ECO:0000256" key="2">
    <source>
        <dbReference type="ARBA" id="ARBA00005533"/>
    </source>
</evidence>
<organism evidence="12">
    <name type="scientific">Melampsora larici-populina (strain 98AG31 / pathotype 3-4-7)</name>
    <name type="common">Poplar leaf rust fungus</name>
    <dbReference type="NCBI Taxonomy" id="747676"/>
    <lineage>
        <taxon>Eukaryota</taxon>
        <taxon>Fungi</taxon>
        <taxon>Dikarya</taxon>
        <taxon>Basidiomycota</taxon>
        <taxon>Pucciniomycotina</taxon>
        <taxon>Pucciniomycetes</taxon>
        <taxon>Pucciniales</taxon>
        <taxon>Melampsoraceae</taxon>
        <taxon>Melampsora</taxon>
    </lineage>
</organism>
<dbReference type="Pfam" id="PF08774">
    <property type="entry name" value="VRR_NUC"/>
    <property type="match status" value="1"/>
</dbReference>
<comment type="function">
    <text evidence="8">Nuclease required for the repair of DNA interstrand cross-links (ICL). Acts as a 5'-3' exonuclease that anchors at a cut end of DNA and cleaves DNA successively at every third nucleotide, allowing to excise an ICL from one strand through flanking incisions.</text>
</comment>
<evidence type="ECO:0000256" key="1">
    <source>
        <dbReference type="ARBA" id="ARBA00000983"/>
    </source>
</evidence>
<evidence type="ECO:0000256" key="7">
    <source>
        <dbReference type="ARBA" id="ARBA00023211"/>
    </source>
</evidence>
<dbReference type="GO" id="GO:0008409">
    <property type="term" value="F:5'-3' exonuclease activity"/>
    <property type="evidence" value="ECO:0007669"/>
    <property type="project" value="TreeGrafter"/>
</dbReference>
<feature type="region of interest" description="Disordered" evidence="9">
    <location>
        <begin position="1"/>
        <end position="49"/>
    </location>
</feature>
<feature type="region of interest" description="Disordered" evidence="9">
    <location>
        <begin position="68"/>
        <end position="102"/>
    </location>
</feature>
<dbReference type="RefSeq" id="XP_007406885.1">
    <property type="nucleotide sequence ID" value="XM_007406823.1"/>
</dbReference>
<dbReference type="Gene3D" id="3.40.1350.10">
    <property type="match status" value="1"/>
</dbReference>
<dbReference type="SMART" id="SM00990">
    <property type="entry name" value="VRR_NUC"/>
    <property type="match status" value="1"/>
</dbReference>
<evidence type="ECO:0000256" key="3">
    <source>
        <dbReference type="ARBA" id="ARBA00022722"/>
    </source>
</evidence>
<evidence type="ECO:0000259" key="10">
    <source>
        <dbReference type="SMART" id="SM00990"/>
    </source>
</evidence>
<proteinExistence type="inferred from homology"/>
<dbReference type="AlphaFoldDB" id="F4RD39"/>
<dbReference type="InterPro" id="IPR049125">
    <property type="entry name" value="FAN1-like_WH"/>
</dbReference>
<keyword evidence="8" id="KW-0227">DNA damage</keyword>
<keyword evidence="5 8" id="KW-0378">Hydrolase</keyword>
<dbReference type="GO" id="GO:0070336">
    <property type="term" value="F:flap-structured DNA binding"/>
    <property type="evidence" value="ECO:0007669"/>
    <property type="project" value="TreeGrafter"/>
</dbReference>
<sequence length="912" mass="106025">MKTNEPSSSKLKSKLHHSTSRDSSTFIKSTDSDSDSGSGSDSFDDQFHSSTFQNHPLQITSDKWIPIIGKPINNNQPQPSTSNANSHSHPSRSSVTVKEPQDLDSVPLFEDDDSIEYVKVDEKISIYVECFQSMLETVLEREHYLFDHHESNLLNSWNTLTYSAKYLFVRLFMRKHDKWFRIDKLKNYELEIDNVHEACLQLAQLNPKSNSTQPTSPNPILEDLTFNMDLDDQIDIKSDMIDPMLLNPSSSISHCNAIRKISENLSTNLIDQAFKSLDFQTHAILPILPPIPQAVPILGPHLIPYLSFANPSKTNPEELLNCLSLIELKSLAKSLKINFHTTRDMIIKGLLESSKNQSTLVMGFKKNGKKEDNGFGLKFDSRGRKERQSEMLSSKVLGIIGDCIKLDPEVCTLFSRLHLIYYRSRTVTEKTMTAATLARFKLRTYPTYHVTRTSSIFESRDSLIKYERALLMEKEMEDCLNGASYVGSQREPKRVMVDKVEEKEKRKTEKDRRMKKGEEIFRRAWIEWQEALKEEDQRIELDRANRRDEDPMRYYRRQFYPGHPLTRIVYKATEILSYYKNYEGEIEILITLLKQKHFRRGKRGAWYERLALVLMTHFEGRHETALRVCEEGLNDPDTHEIYYLSLRRRLIRLKKSLGINQFSVEEWKVMNSSKNWCRKTLSGNRIEDGREIGRKSKWNSTRNPWEEVSVEEFVLEKYCEDENWKGFHSEGSILTTLYSLIFWDVIFAPVPGVFETSYQSAPLDLFTDAFAIVRSNLIKETIESFQKEGIGKIKETLIKTYERESEKKTWCIGIHWERYGMNELLEILECLGCLEICKLLKVLSEEYGFRKGGVPDLCLWNHKEKKVLFVEVKGPGDRLSETQIAWLDLLRIGIGCEVEVCEVKEDEDQVFR</sequence>
<dbReference type="HOGENOM" id="CLU_005116_1_0_1"/>
<protein>
    <recommendedName>
        <fullName evidence="8">Fanconi-associated nuclease</fullName>
        <ecNumber evidence="8">3.1.4.1</ecNumber>
    </recommendedName>
</protein>
<dbReference type="OrthoDB" id="258143at2759"/>
<dbReference type="Pfam" id="PF21315">
    <property type="entry name" value="FAN1_HTH"/>
    <property type="match status" value="1"/>
</dbReference>
<feature type="domain" description="VRR-NUC" evidence="10">
    <location>
        <begin position="793"/>
        <end position="905"/>
    </location>
</feature>